<evidence type="ECO:0000259" key="1">
    <source>
        <dbReference type="Pfam" id="PF02627"/>
    </source>
</evidence>
<reference evidence="2 3" key="1">
    <citation type="submission" date="2018-09" db="EMBL/GenBank/DDBJ databases">
        <title>The complete genome sequence of Neokomagataea tanensis NBRC 106556(T).</title>
        <authorList>
            <person name="Chua K.-O."/>
            <person name="See-Too W.-S."/>
            <person name="Hong K.-W."/>
            <person name="Yin W.-F."/>
            <person name="Chan K.-G."/>
        </authorList>
    </citation>
    <scope>NUCLEOTIDE SEQUENCE [LARGE SCALE GENOMIC DNA]</scope>
    <source>
        <strain evidence="3">AH13 \ NBRC 106556</strain>
    </source>
</reference>
<proteinExistence type="predicted"/>
<feature type="domain" description="Carboxymuconolactone decarboxylase-like" evidence="1">
    <location>
        <begin position="31"/>
        <end position="116"/>
    </location>
</feature>
<dbReference type="Proteomes" id="UP000317214">
    <property type="component" value="Chromosome"/>
</dbReference>
<dbReference type="InterPro" id="IPR052512">
    <property type="entry name" value="4CMD/NDH-1_regulator"/>
</dbReference>
<protein>
    <submittedName>
        <fullName evidence="2">Carboxymuconolactone decarboxylase family protein</fullName>
    </submittedName>
</protein>
<dbReference type="InterPro" id="IPR003779">
    <property type="entry name" value="CMD-like"/>
</dbReference>
<accession>A0A4Y6V9L8</accession>
<gene>
    <name evidence="2" type="ORF">D5366_07350</name>
</gene>
<dbReference type="RefSeq" id="WP_141492909.1">
    <property type="nucleotide sequence ID" value="NZ_CP032485.1"/>
</dbReference>
<evidence type="ECO:0000313" key="3">
    <source>
        <dbReference type="Proteomes" id="UP000317214"/>
    </source>
</evidence>
<dbReference type="Gene3D" id="1.20.1290.10">
    <property type="entry name" value="AhpD-like"/>
    <property type="match status" value="1"/>
</dbReference>
<dbReference type="KEGG" id="ntn:D5366_07350"/>
<organism evidence="2 3">
    <name type="scientific">Neokomagataea tanensis</name>
    <dbReference type="NCBI Taxonomy" id="661191"/>
    <lineage>
        <taxon>Bacteria</taxon>
        <taxon>Pseudomonadati</taxon>
        <taxon>Pseudomonadota</taxon>
        <taxon>Alphaproteobacteria</taxon>
        <taxon>Acetobacterales</taxon>
        <taxon>Acetobacteraceae</taxon>
        <taxon>Neokomagataea</taxon>
    </lineage>
</organism>
<dbReference type="InterPro" id="IPR029032">
    <property type="entry name" value="AhpD-like"/>
</dbReference>
<dbReference type="OrthoDB" id="7507676at2"/>
<dbReference type="PANTHER" id="PTHR33570">
    <property type="entry name" value="4-CARBOXYMUCONOLACTONE DECARBOXYLASE FAMILY PROTEIN"/>
    <property type="match status" value="1"/>
</dbReference>
<name>A0A4Y6V9L8_9PROT</name>
<dbReference type="SUPFAM" id="SSF69118">
    <property type="entry name" value="AhpD-like"/>
    <property type="match status" value="1"/>
</dbReference>
<dbReference type="Pfam" id="PF02627">
    <property type="entry name" value="CMD"/>
    <property type="match status" value="1"/>
</dbReference>
<dbReference type="EMBL" id="CP032485">
    <property type="protein sequence ID" value="QDH25055.1"/>
    <property type="molecule type" value="Genomic_DNA"/>
</dbReference>
<keyword evidence="3" id="KW-1185">Reference proteome</keyword>
<evidence type="ECO:0000313" key="2">
    <source>
        <dbReference type="EMBL" id="QDH25055.1"/>
    </source>
</evidence>
<sequence length="124" mass="13379">MSKTENGEKILSILNPGAAEQVKALLNDIAPDFAKIFVEFPFGTIYARENLDLRSREIATLAALVTKGTAPGEIKTHIVCALNAGLTREEIVEIIMQMAVYAGFPEAISGLALAKEVFTELDAQ</sequence>
<dbReference type="GO" id="GO:0051920">
    <property type="term" value="F:peroxiredoxin activity"/>
    <property type="evidence" value="ECO:0007669"/>
    <property type="project" value="InterPro"/>
</dbReference>
<dbReference type="AlphaFoldDB" id="A0A4Y6V9L8"/>
<dbReference type="PANTHER" id="PTHR33570:SF10">
    <property type="entry name" value="GAMMA-CARBOXYMUCONOLACTONE DECARBOXYLASE"/>
    <property type="match status" value="1"/>
</dbReference>